<evidence type="ECO:0000313" key="1">
    <source>
        <dbReference type="EMBL" id="KAF2267651.1"/>
    </source>
</evidence>
<dbReference type="AlphaFoldDB" id="A0A9P4KGC9"/>
<sequence length="203" mass="22380">MACSVISPPRSPFQAVSALVCGARAHYSSHLQPFCRSVPAVTKICLEWRALRVPCCCRTQLGRLRRPFPDMVLKQAKTFILRGTTYVRHKSNVCDLLEDAWASGCRRGIARFVMTGLAPTCTYLREVNASSWPTSPSSGSRCRLHDVGVFSSSLELRCSSLARGDANDVLGWRKDRIGAAAGGWACRSSLLKSRIVSWRPASY</sequence>
<comment type="caution">
    <text evidence="1">The sequence shown here is derived from an EMBL/GenBank/DDBJ whole genome shotgun (WGS) entry which is preliminary data.</text>
</comment>
<gene>
    <name evidence="1" type="ORF">CC78DRAFT_64238</name>
</gene>
<proteinExistence type="predicted"/>
<name>A0A9P4KGC9_9PLEO</name>
<reference evidence="2" key="1">
    <citation type="journal article" date="2020" name="Stud. Mycol.">
        <title>101 Dothideomycetes genomes: A test case for predicting lifestyles and emergence of pathogens.</title>
        <authorList>
            <person name="Haridas S."/>
            <person name="Albert R."/>
            <person name="Binder M."/>
            <person name="Bloem J."/>
            <person name="LaButti K."/>
            <person name="Salamov A."/>
            <person name="Andreopoulos B."/>
            <person name="Baker S."/>
            <person name="Barry K."/>
            <person name="Bills G."/>
            <person name="Bluhm B."/>
            <person name="Cannon C."/>
            <person name="Castanera R."/>
            <person name="Culley D."/>
            <person name="Daum C."/>
            <person name="Ezra D."/>
            <person name="Gonzalez J."/>
            <person name="Henrissat B."/>
            <person name="Kuo A."/>
            <person name="Liang C."/>
            <person name="Lipzen A."/>
            <person name="Lutzoni F."/>
            <person name="Magnuson J."/>
            <person name="Mondo S."/>
            <person name="Nolan M."/>
            <person name="Ohm R."/>
            <person name="Pangilinan J."/>
            <person name="Park H.-J."/>
            <person name="Ramirez L."/>
            <person name="Alfaro M."/>
            <person name="Sun H."/>
            <person name="Tritt A."/>
            <person name="Yoshinaga Y."/>
            <person name="Zwiers L.-H."/>
            <person name="Turgeon B."/>
            <person name="Goodwin S."/>
            <person name="Spatafora J."/>
            <person name="Crous P."/>
            <person name="Grigoriev I."/>
        </authorList>
    </citation>
    <scope>NUCLEOTIDE SEQUENCE [LARGE SCALE GENOMIC DNA]</scope>
    <source>
        <strain evidence="2">CBS 304.66</strain>
    </source>
</reference>
<evidence type="ECO:0000313" key="2">
    <source>
        <dbReference type="Proteomes" id="UP000800093"/>
    </source>
</evidence>
<accession>A0A9P4KGC9</accession>
<dbReference type="Proteomes" id="UP000800093">
    <property type="component" value="Unassembled WGS sequence"/>
</dbReference>
<protein>
    <submittedName>
        <fullName evidence="1">Uncharacterized protein</fullName>
    </submittedName>
</protein>
<dbReference type="EMBL" id="ML986590">
    <property type="protein sequence ID" value="KAF2267651.1"/>
    <property type="molecule type" value="Genomic_DNA"/>
</dbReference>
<organism evidence="1 2">
    <name type="scientific">Lojkania enalia</name>
    <dbReference type="NCBI Taxonomy" id="147567"/>
    <lineage>
        <taxon>Eukaryota</taxon>
        <taxon>Fungi</taxon>
        <taxon>Dikarya</taxon>
        <taxon>Ascomycota</taxon>
        <taxon>Pezizomycotina</taxon>
        <taxon>Dothideomycetes</taxon>
        <taxon>Pleosporomycetidae</taxon>
        <taxon>Pleosporales</taxon>
        <taxon>Pleosporales incertae sedis</taxon>
        <taxon>Lojkania</taxon>
    </lineage>
</organism>
<keyword evidence="2" id="KW-1185">Reference proteome</keyword>